<keyword evidence="5" id="KW-0812">Transmembrane</keyword>
<dbReference type="GO" id="GO:0015288">
    <property type="term" value="F:porin activity"/>
    <property type="evidence" value="ECO:0007669"/>
    <property type="project" value="TreeGrafter"/>
</dbReference>
<proteinExistence type="inferred from homology"/>
<comment type="caution">
    <text evidence="8">The sequence shown here is derived from an EMBL/GenBank/DDBJ whole genome shotgun (WGS) entry which is preliminary data.</text>
</comment>
<comment type="subcellular location">
    <subcellularLocation>
        <location evidence="1">Cell outer membrane</location>
    </subcellularLocation>
</comment>
<dbReference type="EMBL" id="QKSB01000002">
    <property type="protein sequence ID" value="PZE18084.1"/>
    <property type="molecule type" value="Genomic_DNA"/>
</dbReference>
<organism evidence="8 9">
    <name type="scientific">Putridiphycobacter roseus</name>
    <dbReference type="NCBI Taxonomy" id="2219161"/>
    <lineage>
        <taxon>Bacteria</taxon>
        <taxon>Pseudomonadati</taxon>
        <taxon>Bacteroidota</taxon>
        <taxon>Flavobacteriia</taxon>
        <taxon>Flavobacteriales</taxon>
        <taxon>Crocinitomicaceae</taxon>
        <taxon>Putridiphycobacter</taxon>
    </lineage>
</organism>
<keyword evidence="6" id="KW-0472">Membrane</keyword>
<keyword evidence="4" id="KW-1134">Transmembrane beta strand</keyword>
<dbReference type="InterPro" id="IPR051906">
    <property type="entry name" value="TolC-like"/>
</dbReference>
<dbReference type="SUPFAM" id="SSF56954">
    <property type="entry name" value="Outer membrane efflux proteins (OEP)"/>
    <property type="match status" value="1"/>
</dbReference>
<sequence length="473" mass="53458">MTRLSDKFLLFISIIFFGSFVYSQGTVKEVFTLDQFLEIVIQEHPVALQAKLATDKGQAYLIKAKGGFDPKIYGGASQKYFDGTQYYSLIGGGLKLPTWFGVELDAGYDIGQGKYINPENATAGDGLWRAGVKIPLGKNLMIDARRATLKQAKIYEASSVAQGQMIMNKLVYDATVVYWDWFKAYHKMKLYALAVENASIRLKDVKKSAVLGDKPFMDTLESHINLQQRVFSYANYQLHFKNAQAKMDLYLWQNGYIPLELSPTVLPPNVADLQIAEMDLPILAMLDSLSSYHPKLLKYQAEVDIAKVDVRLSKEQLKPEVNIKYNALNAPVNGNPWQNYSINNYKWGAEVSFPVFIRKERGALKLNQLALQDAQVEMTYLKANQTYDIWAYYNGWQTSIQQINVSRDMVTNYTKLLSGEQKLFNLGESSVFLLNAREKSLIEAQLNLIEATISNQKAKVSTAYALGILPFNE</sequence>
<evidence type="ECO:0000256" key="1">
    <source>
        <dbReference type="ARBA" id="ARBA00004442"/>
    </source>
</evidence>
<dbReference type="Gene3D" id="1.20.1600.10">
    <property type="entry name" value="Outer membrane efflux proteins (OEP)"/>
    <property type="match status" value="1"/>
</dbReference>
<dbReference type="AlphaFoldDB" id="A0A2W1N2K9"/>
<dbReference type="PANTHER" id="PTHR30026">
    <property type="entry name" value="OUTER MEMBRANE PROTEIN TOLC"/>
    <property type="match status" value="1"/>
</dbReference>
<evidence type="ECO:0000256" key="7">
    <source>
        <dbReference type="ARBA" id="ARBA00023237"/>
    </source>
</evidence>
<dbReference type="RefSeq" id="WP_111062237.1">
    <property type="nucleotide sequence ID" value="NZ_JBHUCU010000002.1"/>
</dbReference>
<keyword evidence="3" id="KW-0813">Transport</keyword>
<comment type="similarity">
    <text evidence="2">Belongs to the outer membrane factor (OMF) (TC 1.B.17) family.</text>
</comment>
<accession>A0A2W1N2K9</accession>
<keyword evidence="9" id="KW-1185">Reference proteome</keyword>
<keyword evidence="7" id="KW-0998">Cell outer membrane</keyword>
<evidence type="ECO:0000313" key="8">
    <source>
        <dbReference type="EMBL" id="PZE18084.1"/>
    </source>
</evidence>
<dbReference type="OrthoDB" id="581172at2"/>
<protein>
    <recommendedName>
        <fullName evidence="10">Transporter</fullName>
    </recommendedName>
</protein>
<gene>
    <name evidence="8" type="ORF">DNU06_05570</name>
</gene>
<dbReference type="PANTHER" id="PTHR30026:SF20">
    <property type="entry name" value="OUTER MEMBRANE PROTEIN TOLC"/>
    <property type="match status" value="1"/>
</dbReference>
<reference evidence="8 9" key="1">
    <citation type="submission" date="2018-06" db="EMBL/GenBank/DDBJ databases">
        <title>The draft genome sequence of Crocinitomix sp. SM1701.</title>
        <authorList>
            <person name="Zhang X."/>
        </authorList>
    </citation>
    <scope>NUCLEOTIDE SEQUENCE [LARGE SCALE GENOMIC DNA]</scope>
    <source>
        <strain evidence="8 9">SM1701</strain>
    </source>
</reference>
<evidence type="ECO:0000313" key="9">
    <source>
        <dbReference type="Proteomes" id="UP000249248"/>
    </source>
</evidence>
<evidence type="ECO:0000256" key="2">
    <source>
        <dbReference type="ARBA" id="ARBA00007613"/>
    </source>
</evidence>
<dbReference type="GO" id="GO:0015562">
    <property type="term" value="F:efflux transmembrane transporter activity"/>
    <property type="evidence" value="ECO:0007669"/>
    <property type="project" value="InterPro"/>
</dbReference>
<dbReference type="GO" id="GO:1990281">
    <property type="term" value="C:efflux pump complex"/>
    <property type="evidence" value="ECO:0007669"/>
    <property type="project" value="TreeGrafter"/>
</dbReference>
<evidence type="ECO:0008006" key="10">
    <source>
        <dbReference type="Google" id="ProtNLM"/>
    </source>
</evidence>
<dbReference type="Proteomes" id="UP000249248">
    <property type="component" value="Unassembled WGS sequence"/>
</dbReference>
<evidence type="ECO:0000256" key="5">
    <source>
        <dbReference type="ARBA" id="ARBA00022692"/>
    </source>
</evidence>
<dbReference type="GO" id="GO:0009279">
    <property type="term" value="C:cell outer membrane"/>
    <property type="evidence" value="ECO:0007669"/>
    <property type="project" value="UniProtKB-SubCell"/>
</dbReference>
<dbReference type="Pfam" id="PF02321">
    <property type="entry name" value="OEP"/>
    <property type="match status" value="1"/>
</dbReference>
<name>A0A2W1N2K9_9FLAO</name>
<dbReference type="InterPro" id="IPR003423">
    <property type="entry name" value="OMP_efflux"/>
</dbReference>
<evidence type="ECO:0000256" key="4">
    <source>
        <dbReference type="ARBA" id="ARBA00022452"/>
    </source>
</evidence>
<evidence type="ECO:0000256" key="6">
    <source>
        <dbReference type="ARBA" id="ARBA00023136"/>
    </source>
</evidence>
<evidence type="ECO:0000256" key="3">
    <source>
        <dbReference type="ARBA" id="ARBA00022448"/>
    </source>
</evidence>